<proteinExistence type="predicted"/>
<dbReference type="AlphaFoldDB" id="A0A804PS36"/>
<reference evidence="2" key="1">
    <citation type="journal article" date="2009" name="Science">
        <title>The B73 maize genome: complexity, diversity, and dynamics.</title>
        <authorList>
            <person name="Schnable P.S."/>
            <person name="Ware D."/>
            <person name="Fulton R.S."/>
            <person name="Stein J.C."/>
            <person name="Wei F."/>
            <person name="Pasternak S."/>
            <person name="Liang C."/>
            <person name="Zhang J."/>
            <person name="Fulton L."/>
            <person name="Graves T.A."/>
            <person name="Minx P."/>
            <person name="Reily A.D."/>
            <person name="Courtney L."/>
            <person name="Kruchowski S.S."/>
            <person name="Tomlinson C."/>
            <person name="Strong C."/>
            <person name="Delehaunty K."/>
            <person name="Fronick C."/>
            <person name="Courtney B."/>
            <person name="Rock S.M."/>
            <person name="Belter E."/>
            <person name="Du F."/>
            <person name="Kim K."/>
            <person name="Abbott R.M."/>
            <person name="Cotton M."/>
            <person name="Levy A."/>
            <person name="Marchetto P."/>
            <person name="Ochoa K."/>
            <person name="Jackson S.M."/>
            <person name="Gillam B."/>
            <person name="Chen W."/>
            <person name="Yan L."/>
            <person name="Higginbotham J."/>
            <person name="Cardenas M."/>
            <person name="Waligorski J."/>
            <person name="Applebaum E."/>
            <person name="Phelps L."/>
            <person name="Falcone J."/>
            <person name="Kanchi K."/>
            <person name="Thane T."/>
            <person name="Scimone A."/>
            <person name="Thane N."/>
            <person name="Henke J."/>
            <person name="Wang T."/>
            <person name="Ruppert J."/>
            <person name="Shah N."/>
            <person name="Rotter K."/>
            <person name="Hodges J."/>
            <person name="Ingenthron E."/>
            <person name="Cordes M."/>
            <person name="Kohlberg S."/>
            <person name="Sgro J."/>
            <person name="Delgado B."/>
            <person name="Mead K."/>
            <person name="Chinwalla A."/>
            <person name="Leonard S."/>
            <person name="Crouse K."/>
            <person name="Collura K."/>
            <person name="Kudrna D."/>
            <person name="Currie J."/>
            <person name="He R."/>
            <person name="Angelova A."/>
            <person name="Rajasekar S."/>
            <person name="Mueller T."/>
            <person name="Lomeli R."/>
            <person name="Scara G."/>
            <person name="Ko A."/>
            <person name="Delaney K."/>
            <person name="Wissotski M."/>
            <person name="Lopez G."/>
            <person name="Campos D."/>
            <person name="Braidotti M."/>
            <person name="Ashley E."/>
            <person name="Golser W."/>
            <person name="Kim H."/>
            <person name="Lee S."/>
            <person name="Lin J."/>
            <person name="Dujmic Z."/>
            <person name="Kim W."/>
            <person name="Talag J."/>
            <person name="Zuccolo A."/>
            <person name="Fan C."/>
            <person name="Sebastian A."/>
            <person name="Kramer M."/>
            <person name="Spiegel L."/>
            <person name="Nascimento L."/>
            <person name="Zutavern T."/>
            <person name="Miller B."/>
            <person name="Ambroise C."/>
            <person name="Muller S."/>
            <person name="Spooner W."/>
            <person name="Narechania A."/>
            <person name="Ren L."/>
            <person name="Wei S."/>
            <person name="Kumari S."/>
            <person name="Faga B."/>
            <person name="Levy M.J."/>
            <person name="McMahan L."/>
            <person name="Van Buren P."/>
            <person name="Vaughn M.W."/>
            <person name="Ying K."/>
            <person name="Yeh C.-T."/>
            <person name="Emrich S.J."/>
            <person name="Jia Y."/>
            <person name="Kalyanaraman A."/>
            <person name="Hsia A.-P."/>
            <person name="Barbazuk W.B."/>
            <person name="Baucom R.S."/>
            <person name="Brutnell T.P."/>
            <person name="Carpita N.C."/>
            <person name="Chaparro C."/>
            <person name="Chia J.-M."/>
            <person name="Deragon J.-M."/>
            <person name="Estill J.C."/>
            <person name="Fu Y."/>
            <person name="Jeddeloh J.A."/>
            <person name="Han Y."/>
            <person name="Lee H."/>
            <person name="Li P."/>
            <person name="Lisch D.R."/>
            <person name="Liu S."/>
            <person name="Liu Z."/>
            <person name="Nagel D.H."/>
            <person name="McCann M.C."/>
            <person name="SanMiguel P."/>
            <person name="Myers A.M."/>
            <person name="Nettleton D."/>
            <person name="Nguyen J."/>
            <person name="Penning B.W."/>
            <person name="Ponnala L."/>
            <person name="Schneider K.L."/>
            <person name="Schwartz D.C."/>
            <person name="Sharma A."/>
            <person name="Soderlund C."/>
            <person name="Springer N.M."/>
            <person name="Sun Q."/>
            <person name="Wang H."/>
            <person name="Waterman M."/>
            <person name="Westerman R."/>
            <person name="Wolfgruber T.K."/>
            <person name="Yang L."/>
            <person name="Yu Y."/>
            <person name="Zhang L."/>
            <person name="Zhou S."/>
            <person name="Zhu Q."/>
            <person name="Bennetzen J.L."/>
            <person name="Dawe R.K."/>
            <person name="Jiang J."/>
            <person name="Jiang N."/>
            <person name="Presting G.G."/>
            <person name="Wessler S.R."/>
            <person name="Aluru S."/>
            <person name="Martienssen R.A."/>
            <person name="Clifton S.W."/>
            <person name="McCombie W.R."/>
            <person name="Wing R.A."/>
            <person name="Wilson R.K."/>
        </authorList>
    </citation>
    <scope>NUCLEOTIDE SEQUENCE [LARGE SCALE GENOMIC DNA]</scope>
    <source>
        <strain evidence="2">cv. B73</strain>
    </source>
</reference>
<dbReference type="InParanoid" id="A0A804PS36"/>
<dbReference type="Gramene" id="Zm00001eb261600_T001">
    <property type="protein sequence ID" value="Zm00001eb261600_P001"/>
    <property type="gene ID" value="Zm00001eb261600"/>
</dbReference>
<name>A0A804PS36_MAIZE</name>
<keyword evidence="2" id="KW-1185">Reference proteome</keyword>
<accession>A0A804PS36</accession>
<evidence type="ECO:0000313" key="2">
    <source>
        <dbReference type="Proteomes" id="UP000007305"/>
    </source>
</evidence>
<reference evidence="1" key="3">
    <citation type="submission" date="2021-05" db="UniProtKB">
        <authorList>
            <consortium name="EnsemblPlants"/>
        </authorList>
    </citation>
    <scope>IDENTIFICATION</scope>
    <source>
        <strain evidence="1">cv. B73</strain>
    </source>
</reference>
<reference evidence="1" key="2">
    <citation type="submission" date="2019-07" db="EMBL/GenBank/DDBJ databases">
        <authorList>
            <person name="Seetharam A."/>
            <person name="Woodhouse M."/>
            <person name="Cannon E."/>
        </authorList>
    </citation>
    <scope>NUCLEOTIDE SEQUENCE [LARGE SCALE GENOMIC DNA]</scope>
    <source>
        <strain evidence="1">cv. B73</strain>
    </source>
</reference>
<sequence>LCFTSGQRDHGPDNPAPKKVVGSLGLCGERGCTCDGRSCDSLFPLKIVDLHLISCPTARSLSEKRVACFDSHIRNLKFRDVSKQPEDMYVSNYQRSFLLEIFSTKPTHQIILMFFFP</sequence>
<evidence type="ECO:0000313" key="1">
    <source>
        <dbReference type="EnsemblPlants" id="Zm00001eb261600_P001"/>
    </source>
</evidence>
<dbReference type="Proteomes" id="UP000007305">
    <property type="component" value="Chromosome 6"/>
</dbReference>
<protein>
    <submittedName>
        <fullName evidence="1">Uncharacterized protein</fullName>
    </submittedName>
</protein>
<organism evidence="1 2">
    <name type="scientific">Zea mays</name>
    <name type="common">Maize</name>
    <dbReference type="NCBI Taxonomy" id="4577"/>
    <lineage>
        <taxon>Eukaryota</taxon>
        <taxon>Viridiplantae</taxon>
        <taxon>Streptophyta</taxon>
        <taxon>Embryophyta</taxon>
        <taxon>Tracheophyta</taxon>
        <taxon>Spermatophyta</taxon>
        <taxon>Magnoliopsida</taxon>
        <taxon>Liliopsida</taxon>
        <taxon>Poales</taxon>
        <taxon>Poaceae</taxon>
        <taxon>PACMAD clade</taxon>
        <taxon>Panicoideae</taxon>
        <taxon>Andropogonodae</taxon>
        <taxon>Andropogoneae</taxon>
        <taxon>Tripsacinae</taxon>
        <taxon>Zea</taxon>
    </lineage>
</organism>
<dbReference type="EnsemblPlants" id="Zm00001eb261600_T001">
    <property type="protein sequence ID" value="Zm00001eb261600_P001"/>
    <property type="gene ID" value="Zm00001eb261600"/>
</dbReference>